<evidence type="ECO:0000313" key="1">
    <source>
        <dbReference type="EMBL" id="CAL1278841.1"/>
    </source>
</evidence>
<dbReference type="AlphaFoldDB" id="A0AAV2A5E9"/>
<sequence length="781" mass="93925">MDYWNNVIPLEDKALVKVTQSLCQDRSFKEAILGFACVYPQNEAYYMTDEEREEIRHYFYSSTAESYSAFIRARYIRYERCLHQWETVMEEYIQRILKKELPEYFQDEAKEWISRHIFEYLSYCRRLEVLTGLSRYFFVDFVTNEDWNTEGRLDEKGLAERLIADERLTVLQRYRIACTYCLTSSRRRLWRLLTSEERRSLNQSEDPLLTFEYNRSVLFWSYYKKGGKHYKVSGEANAWMGAAEIAVYDGNIFALRETWKNLQPCRQGAEASDMVFRCFNQWKICKASDWKRKLLALDCYSSPWSFSDFCLPTHYARMISFLFKNMDEDELEVFFEELLVKRKDWDALIYFMDWPNLDYFLPTIKLLQSSVPDEALKMVYLEGLLTLASKLQTQQELTRYPNKIKLYGLYDYRSVLRKLWDETPKEYKRCAFKNMMEPNISKDYKFLMMLLLKIPFLEQDEQLFIRIFRDATVREKKEFLMSHQWKKIYVTLVLRENWSLLDWLTKQSFDEDGNAVFRRWYITSSFGRWFCFDLLLKNKESILNDLISWSLKSEDERRFKRNLIHEIPHIDQCLSLISEGNFFEVERIMNFCLESFEVQDFKKKLANEDSFYSLILNHEWEILDRYVAWCFETEENIADFKKNYFSADGVDIFFHFVFHGYLYDIEKFYLWFDLSPEEIEKLKEDTVFSFQSIEYIMGLLYSMEPLPIILLLWSLQNEEMILNLKSKLESHLLNDSNETEIAEYTLQNLVDLLLTLKGMNSKDCNTLDQVIRPAPAGCYAT</sequence>
<dbReference type="EMBL" id="CAXIEN010000117">
    <property type="protein sequence ID" value="CAL1278841.1"/>
    <property type="molecule type" value="Genomic_DNA"/>
</dbReference>
<name>A0AAV2A5E9_9ARAC</name>
<protein>
    <submittedName>
        <fullName evidence="1">Uncharacterized protein</fullName>
    </submittedName>
</protein>
<proteinExistence type="predicted"/>
<evidence type="ECO:0000313" key="2">
    <source>
        <dbReference type="Proteomes" id="UP001497382"/>
    </source>
</evidence>
<comment type="caution">
    <text evidence="1">The sequence shown here is derived from an EMBL/GenBank/DDBJ whole genome shotgun (WGS) entry which is preliminary data.</text>
</comment>
<dbReference type="Proteomes" id="UP001497382">
    <property type="component" value="Unassembled WGS sequence"/>
</dbReference>
<accession>A0AAV2A5E9</accession>
<organism evidence="1 2">
    <name type="scientific">Larinioides sclopetarius</name>
    <dbReference type="NCBI Taxonomy" id="280406"/>
    <lineage>
        <taxon>Eukaryota</taxon>
        <taxon>Metazoa</taxon>
        <taxon>Ecdysozoa</taxon>
        <taxon>Arthropoda</taxon>
        <taxon>Chelicerata</taxon>
        <taxon>Arachnida</taxon>
        <taxon>Araneae</taxon>
        <taxon>Araneomorphae</taxon>
        <taxon>Entelegynae</taxon>
        <taxon>Araneoidea</taxon>
        <taxon>Araneidae</taxon>
        <taxon>Larinioides</taxon>
    </lineage>
</organism>
<keyword evidence="2" id="KW-1185">Reference proteome</keyword>
<gene>
    <name evidence="1" type="ORF">LARSCL_LOCUS10030</name>
</gene>
<reference evidence="1 2" key="1">
    <citation type="submission" date="2024-04" db="EMBL/GenBank/DDBJ databases">
        <authorList>
            <person name="Rising A."/>
            <person name="Reimegard J."/>
            <person name="Sonavane S."/>
            <person name="Akerstrom W."/>
            <person name="Nylinder S."/>
            <person name="Hedman E."/>
            <person name="Kallberg Y."/>
        </authorList>
    </citation>
    <scope>NUCLEOTIDE SEQUENCE [LARGE SCALE GENOMIC DNA]</scope>
</reference>